<dbReference type="GO" id="GO:0009279">
    <property type="term" value="C:cell outer membrane"/>
    <property type="evidence" value="ECO:0007669"/>
    <property type="project" value="UniProtKB-SubCell"/>
</dbReference>
<gene>
    <name evidence="7" type="ORF">SAMN05192582_100771</name>
</gene>
<evidence type="ECO:0000313" key="8">
    <source>
        <dbReference type="Proteomes" id="UP000181870"/>
    </source>
</evidence>
<evidence type="ECO:0000256" key="1">
    <source>
        <dbReference type="ARBA" id="ARBA00004442"/>
    </source>
</evidence>
<protein>
    <submittedName>
        <fullName evidence="7">Starch-binding associating with outer membrane</fullName>
    </submittedName>
</protein>
<keyword evidence="5" id="KW-0998">Cell outer membrane</keyword>
<dbReference type="AlphaFoldDB" id="A0A1G8D539"/>
<proteinExistence type="inferred from homology"/>
<comment type="subcellular location">
    <subcellularLocation>
        <location evidence="1">Cell outer membrane</location>
    </subcellularLocation>
</comment>
<keyword evidence="3" id="KW-0732">Signal</keyword>
<dbReference type="Pfam" id="PF07980">
    <property type="entry name" value="SusD_RagB"/>
    <property type="match status" value="1"/>
</dbReference>
<dbReference type="EMBL" id="FNDO01000007">
    <property type="protein sequence ID" value="SDH52330.1"/>
    <property type="molecule type" value="Genomic_DNA"/>
</dbReference>
<feature type="domain" description="RagB/SusD" evidence="6">
    <location>
        <begin position="295"/>
        <end position="549"/>
    </location>
</feature>
<dbReference type="PROSITE" id="PS51257">
    <property type="entry name" value="PROKAR_LIPOPROTEIN"/>
    <property type="match status" value="1"/>
</dbReference>
<dbReference type="RefSeq" id="WP_074636399.1">
    <property type="nucleotide sequence ID" value="NZ_FNDO01000007.1"/>
</dbReference>
<dbReference type="Gene3D" id="1.25.40.390">
    <property type="match status" value="1"/>
</dbReference>
<sequence>MNKYMFIGAIYLVLATSCSDFLELDESQYHTVEYQFSTFENVKKVATGVYGYVVDGLQDVEGTMREAATDDAVYAWDNNAIKTFYDGSWSVTNLIDDRWAYYYEAIAAANYFLENCPTDFPESIWQDNYKEKMEQLKNYPLEVRALRAYFHFELLKRYRRIPVVSHSLSMKEANEIIPLNYEDAVDWIVDECNAVIPSLPVTYVGTTSGELARITRGMAQALKARVLLYAASRLNNKADEASKWILAAQAAKDLIDSGTYQLVNEDVVNNQEASGLIFGVWSAANNSFEKANFPIGYEGGNSGVCPSENLMEAFDLLDGTPFNWTQHQSLAFDTEKRDPRFAKTILANGASFLGKTIETFVGGRNGKPQVGATPTSFYLRKFLREETSLVAGNETSYQHIVPLFRFEEVLLNYAEALAEAKKDPNFTGLVDDINYTLSPLDAVNLVRNRVGMPDIPVGIDYTTFIKRLRNERRVELAFEGHRFWDIRRWMIGEETQSVYGLNISFQNDGTQAINRIVVQKREWDDKMYYYPISDTELFKNKNLVQNDGWNS</sequence>
<dbReference type="InterPro" id="IPR012944">
    <property type="entry name" value="SusD_RagB_dom"/>
</dbReference>
<comment type="similarity">
    <text evidence="2">Belongs to the SusD family.</text>
</comment>
<evidence type="ECO:0000256" key="3">
    <source>
        <dbReference type="ARBA" id="ARBA00022729"/>
    </source>
</evidence>
<evidence type="ECO:0000256" key="4">
    <source>
        <dbReference type="ARBA" id="ARBA00023136"/>
    </source>
</evidence>
<dbReference type="SUPFAM" id="SSF48452">
    <property type="entry name" value="TPR-like"/>
    <property type="match status" value="1"/>
</dbReference>
<name>A0A1G8D539_BACOV</name>
<evidence type="ECO:0000313" key="7">
    <source>
        <dbReference type="EMBL" id="SDH52330.1"/>
    </source>
</evidence>
<evidence type="ECO:0000256" key="2">
    <source>
        <dbReference type="ARBA" id="ARBA00006275"/>
    </source>
</evidence>
<dbReference type="InterPro" id="IPR011990">
    <property type="entry name" value="TPR-like_helical_dom_sf"/>
</dbReference>
<dbReference type="Proteomes" id="UP000181870">
    <property type="component" value="Unassembled WGS sequence"/>
</dbReference>
<organism evidence="7 8">
    <name type="scientific">Bacteroides ovatus</name>
    <dbReference type="NCBI Taxonomy" id="28116"/>
    <lineage>
        <taxon>Bacteria</taxon>
        <taxon>Pseudomonadati</taxon>
        <taxon>Bacteroidota</taxon>
        <taxon>Bacteroidia</taxon>
        <taxon>Bacteroidales</taxon>
        <taxon>Bacteroidaceae</taxon>
        <taxon>Bacteroides</taxon>
    </lineage>
</organism>
<keyword evidence="4" id="KW-0472">Membrane</keyword>
<evidence type="ECO:0000256" key="5">
    <source>
        <dbReference type="ARBA" id="ARBA00023237"/>
    </source>
</evidence>
<accession>A0A1G8D539</accession>
<reference evidence="7 8" key="1">
    <citation type="submission" date="2016-10" db="EMBL/GenBank/DDBJ databases">
        <authorList>
            <person name="de Groot N.N."/>
        </authorList>
    </citation>
    <scope>NUCLEOTIDE SEQUENCE [LARGE SCALE GENOMIC DNA]</scope>
    <source>
        <strain evidence="7 8">NLAE-zl-C57</strain>
    </source>
</reference>
<evidence type="ECO:0000259" key="6">
    <source>
        <dbReference type="Pfam" id="PF07980"/>
    </source>
</evidence>